<organism evidence="2 3">
    <name type="scientific">Candidatus Nomurabacteria bacterium RIFCSPHIGHO2_02_FULL_41_18</name>
    <dbReference type="NCBI Taxonomy" id="1801754"/>
    <lineage>
        <taxon>Bacteria</taxon>
        <taxon>Candidatus Nomuraibacteriota</taxon>
    </lineage>
</organism>
<protein>
    <recommendedName>
        <fullName evidence="4">DUF11 domain-containing protein</fullName>
    </recommendedName>
</protein>
<dbReference type="EMBL" id="MFUE01000003">
    <property type="protein sequence ID" value="OGI78051.1"/>
    <property type="molecule type" value="Genomic_DNA"/>
</dbReference>
<accession>A0A1F6W825</accession>
<keyword evidence="1" id="KW-1133">Transmembrane helix</keyword>
<comment type="caution">
    <text evidence="2">The sequence shown here is derived from an EMBL/GenBank/DDBJ whole genome shotgun (WGS) entry which is preliminary data.</text>
</comment>
<gene>
    <name evidence="2" type="ORF">A3D42_03255</name>
</gene>
<dbReference type="AlphaFoldDB" id="A0A1F6W825"/>
<evidence type="ECO:0000313" key="2">
    <source>
        <dbReference type="EMBL" id="OGI78051.1"/>
    </source>
</evidence>
<reference evidence="2 3" key="1">
    <citation type="journal article" date="2016" name="Nat. Commun.">
        <title>Thousands of microbial genomes shed light on interconnected biogeochemical processes in an aquifer system.</title>
        <authorList>
            <person name="Anantharaman K."/>
            <person name="Brown C.T."/>
            <person name="Hug L.A."/>
            <person name="Sharon I."/>
            <person name="Castelle C.J."/>
            <person name="Probst A.J."/>
            <person name="Thomas B.C."/>
            <person name="Singh A."/>
            <person name="Wilkins M.J."/>
            <person name="Karaoz U."/>
            <person name="Brodie E.L."/>
            <person name="Williams K.H."/>
            <person name="Hubbard S.S."/>
            <person name="Banfield J.F."/>
        </authorList>
    </citation>
    <scope>NUCLEOTIDE SEQUENCE [LARGE SCALE GENOMIC DNA]</scope>
</reference>
<keyword evidence="1" id="KW-0812">Transmembrane</keyword>
<feature type="transmembrane region" description="Helical" evidence="1">
    <location>
        <begin position="70"/>
        <end position="90"/>
    </location>
</feature>
<proteinExistence type="predicted"/>
<keyword evidence="1" id="KW-0472">Membrane</keyword>
<dbReference type="STRING" id="1801754.A3D42_03255"/>
<sequence>MSQGDEGKLSKIEDLKAKLFSRGFKTKVEYRDGFSKKEIKEVADSWETKDDPLSDFGRKFFMRTSIFKKFFILSISFFGLALLYGGYMFFIGKNTVSNENIDISILGNSFVAGGEELSLQISIGNRNAVALELADLVVEYPRNSGGELIGDTERIRVSLGTITPGQVHNKNIKVILFGEQSSVRPVKFSLEYRVEGSNAIFVKEKIFEVNINSTPIDISLEAPEDISPNQDITLKIKATLNFTKTASKILVRVNYPLGFQFVSADSLPSFGNNVWNLGDMTPGALREISVKGRMIDVFEGEEKIFKAWIGSQSRTDKSAIDVIFNSAHHAFVVKKPFIEAYFVTGSSRQKEYAVDSKAEVLGEIRWINNLETQVNDFQIKAKISGNAIDRKSIRSQQGFYNSATDTIIWDRNYISGFGEIGPGSSGSVFFSFAPIVSLASPMIVSDPSIVIDLSVSGRQDISGFELKELHNSDSAIVKVISNVGFAAKGLYYSGPFTNSGPIPPKVQTATTFTIIWSLSNSSSNISKGVVRSSLPAWINFISPVSPANENLIFNSSTREITWNVGNIGKGMGITSPSREVAFRVSISPSLSQLGTAPILINEAILTGHDDFANVDVRVYKSPLSTRLTNDPSFPANGERVVE</sequence>
<dbReference type="Proteomes" id="UP000177777">
    <property type="component" value="Unassembled WGS sequence"/>
</dbReference>
<evidence type="ECO:0000313" key="3">
    <source>
        <dbReference type="Proteomes" id="UP000177777"/>
    </source>
</evidence>
<evidence type="ECO:0008006" key="4">
    <source>
        <dbReference type="Google" id="ProtNLM"/>
    </source>
</evidence>
<evidence type="ECO:0000256" key="1">
    <source>
        <dbReference type="SAM" id="Phobius"/>
    </source>
</evidence>
<name>A0A1F6W825_9BACT</name>